<dbReference type="Gene3D" id="1.25.40.10">
    <property type="entry name" value="Tetratricopeptide repeat domain"/>
    <property type="match status" value="2"/>
</dbReference>
<dbReference type="OrthoDB" id="7628974at2"/>
<dbReference type="InterPro" id="IPR036388">
    <property type="entry name" value="WH-like_DNA-bd_sf"/>
</dbReference>
<dbReference type="RefSeq" id="WP_147135351.1">
    <property type="nucleotide sequence ID" value="NZ_BAABIJ010000001.1"/>
</dbReference>
<evidence type="ECO:0000259" key="7">
    <source>
        <dbReference type="SMART" id="SM00862"/>
    </source>
</evidence>
<proteinExistence type="inferred from homology"/>
<sequence length="978" mass="103829">MESRIRFAILGSLRAEIDGRPVEVARPRWRSILAYLLVNADRAVSTEKVVTAVWGDRPVPTAATQVHTAVSALRRMFRRHGADDVIHNGPSGYVVPVPSGGLDLSDFSAALASARRAAVEPVAGLRRALELWRGPALDGVDGAFVDAVRIRLEEERLSAFERLVDLETAGGRHREVIAEIVSHLDGHPLRESLVERLMLALYHSGRKSDALREYARLRERLSADLGVEPGPALRKLHLEILRDGPAPHPVTRDTPRTRTAGRLPPPAPAFTGRAAESGRIRRELSHGPAPRLVALHGPGGVGKSALAVAVAHDVASLFPGGQIHVDLHGSTPGLRPLSPSEVVRRCLILLGVPERDVPTGDTDAADLLKRLGRTTRALVVLDNAVSAAQVTPILDDATRVAVIVTSRAALPLPASLSLRLDHLAPSESIALLDRISNRSGTDWSELGLIAAHCDHLPLALCVAAGRLAREPDLSARRLAASLADHRSRLDSLEVDGVGVRSSIRVGYDLIASGSSGTDRLATEAFHAIGVLPLPTFDAGLIAAALGVDGVAACDAALTRLVRAQLVVPDGDGYHRVHDMVRAVAAECAAQAIAPGDRHRLRSRAVGYYAACAIHVDELLRPERGRLPRRVDPATLADPMLVDQAVRGNDEVGPWLDASMPNILAAARLAVALGGDEALHAVTFVNSLAWALRKRGDFHRAHALAQAAVEGADGRRDETPLRRALLHLGRTEIYLGRYESASAHIDRALVSARADGDTYAQVAALNDLSLAMVRRDDLPAARALLQECVDVVAPTEARVRIGLTAAHNLAVVEGLLGEWDRAADRLTASLARRRADGDRAGEGSDLTLLGVVRCGAGLTDAAVDDLTAGLGICDDLGNRVDAWFALAGLAVAHLSGGRHLEAVAAGHRCLVAARAVARPTAERVAHRILSRAYEAASEPADARLHARHLAAITPGLPSPEDDLMTRIVDALPGPHPAAG</sequence>
<comment type="caution">
    <text evidence="9">The sequence shown here is derived from an EMBL/GenBank/DDBJ whole genome shotgun (WGS) entry which is preliminary data.</text>
</comment>
<dbReference type="SMART" id="SM00382">
    <property type="entry name" value="AAA"/>
    <property type="match status" value="1"/>
</dbReference>
<dbReference type="GO" id="GO:0043531">
    <property type="term" value="F:ADP binding"/>
    <property type="evidence" value="ECO:0007669"/>
    <property type="project" value="InterPro"/>
</dbReference>
<dbReference type="GO" id="GO:0003677">
    <property type="term" value="F:DNA binding"/>
    <property type="evidence" value="ECO:0007669"/>
    <property type="project" value="UniProtKB-KW"/>
</dbReference>
<dbReference type="InterPro" id="IPR003593">
    <property type="entry name" value="AAA+_ATPase"/>
</dbReference>
<keyword evidence="3 9" id="KW-0238">DNA-binding</keyword>
<dbReference type="GO" id="GO:0000160">
    <property type="term" value="P:phosphorelay signal transduction system"/>
    <property type="evidence" value="ECO:0007669"/>
    <property type="project" value="InterPro"/>
</dbReference>
<dbReference type="Gene3D" id="1.10.10.10">
    <property type="entry name" value="Winged helix-like DNA-binding domain superfamily/Winged helix DNA-binding domain"/>
    <property type="match status" value="1"/>
</dbReference>
<keyword evidence="4" id="KW-0804">Transcription</keyword>
<dbReference type="Proteomes" id="UP000321617">
    <property type="component" value="Unassembled WGS sequence"/>
</dbReference>
<dbReference type="SUPFAM" id="SSF48452">
    <property type="entry name" value="TPR-like"/>
    <property type="match status" value="3"/>
</dbReference>
<dbReference type="SUPFAM" id="SSF46894">
    <property type="entry name" value="C-terminal effector domain of the bipartite response regulators"/>
    <property type="match status" value="1"/>
</dbReference>
<evidence type="ECO:0000256" key="2">
    <source>
        <dbReference type="ARBA" id="ARBA00023015"/>
    </source>
</evidence>
<protein>
    <submittedName>
        <fullName evidence="9">DNA-binding SARP family transcriptional activator</fullName>
    </submittedName>
</protein>
<dbReference type="Pfam" id="PF00931">
    <property type="entry name" value="NB-ARC"/>
    <property type="match status" value="1"/>
</dbReference>
<dbReference type="CDD" id="cd15831">
    <property type="entry name" value="BTAD"/>
    <property type="match status" value="1"/>
</dbReference>
<evidence type="ECO:0000256" key="5">
    <source>
        <dbReference type="SAM" id="MobiDB-lite"/>
    </source>
</evidence>
<feature type="region of interest" description="Disordered" evidence="5">
    <location>
        <begin position="244"/>
        <end position="276"/>
    </location>
</feature>
<organism evidence="9 10">
    <name type="scientific">Stackebrandtia albiflava</name>
    <dbReference type="NCBI Taxonomy" id="406432"/>
    <lineage>
        <taxon>Bacteria</taxon>
        <taxon>Bacillati</taxon>
        <taxon>Actinomycetota</taxon>
        <taxon>Actinomycetes</taxon>
        <taxon>Glycomycetales</taxon>
        <taxon>Glycomycetaceae</taxon>
        <taxon>Stackebrandtia</taxon>
    </lineage>
</organism>
<dbReference type="InterPro" id="IPR001867">
    <property type="entry name" value="OmpR/PhoB-type_DNA-bd"/>
</dbReference>
<evidence type="ECO:0000256" key="1">
    <source>
        <dbReference type="ARBA" id="ARBA00005820"/>
    </source>
</evidence>
<evidence type="ECO:0000313" key="9">
    <source>
        <dbReference type="EMBL" id="TWJ15897.1"/>
    </source>
</evidence>
<dbReference type="InterPro" id="IPR016032">
    <property type="entry name" value="Sig_transdc_resp-reg_C-effctor"/>
</dbReference>
<dbReference type="InterPro" id="IPR002182">
    <property type="entry name" value="NB-ARC"/>
</dbReference>
<dbReference type="Gene3D" id="3.40.50.300">
    <property type="entry name" value="P-loop containing nucleotide triphosphate hydrolases"/>
    <property type="match status" value="1"/>
</dbReference>
<dbReference type="Pfam" id="PF00486">
    <property type="entry name" value="Trans_reg_C"/>
    <property type="match status" value="1"/>
</dbReference>
<dbReference type="SUPFAM" id="SSF52540">
    <property type="entry name" value="P-loop containing nucleoside triphosphate hydrolases"/>
    <property type="match status" value="1"/>
</dbReference>
<evidence type="ECO:0000313" key="10">
    <source>
        <dbReference type="Proteomes" id="UP000321617"/>
    </source>
</evidence>
<dbReference type="PRINTS" id="PR00364">
    <property type="entry name" value="DISEASERSIST"/>
</dbReference>
<dbReference type="Pfam" id="PF03704">
    <property type="entry name" value="BTAD"/>
    <property type="match status" value="1"/>
</dbReference>
<keyword evidence="10" id="KW-1185">Reference proteome</keyword>
<dbReference type="PANTHER" id="PTHR35807">
    <property type="entry name" value="TRANSCRIPTIONAL REGULATOR REDD-RELATED"/>
    <property type="match status" value="1"/>
</dbReference>
<reference evidence="9 10" key="1">
    <citation type="journal article" date="2013" name="Stand. Genomic Sci.">
        <title>Genomic Encyclopedia of Type Strains, Phase I: The one thousand microbial genomes (KMG-I) project.</title>
        <authorList>
            <person name="Kyrpides N.C."/>
            <person name="Woyke T."/>
            <person name="Eisen J.A."/>
            <person name="Garrity G."/>
            <person name="Lilburn T.G."/>
            <person name="Beck B.J."/>
            <person name="Whitman W.B."/>
            <person name="Hugenholtz P."/>
            <person name="Klenk H.P."/>
        </authorList>
    </citation>
    <scope>NUCLEOTIDE SEQUENCE [LARGE SCALE GENOMIC DNA]</scope>
    <source>
        <strain evidence="9 10">DSM 45044</strain>
    </source>
</reference>
<dbReference type="AlphaFoldDB" id="A0A562VDK0"/>
<dbReference type="InterPro" id="IPR005158">
    <property type="entry name" value="BTAD"/>
</dbReference>
<dbReference type="SMART" id="SM00862">
    <property type="entry name" value="Trans_reg_C"/>
    <property type="match status" value="1"/>
</dbReference>
<dbReference type="InterPro" id="IPR011990">
    <property type="entry name" value="TPR-like_helical_dom_sf"/>
</dbReference>
<evidence type="ECO:0000259" key="8">
    <source>
        <dbReference type="SMART" id="SM01043"/>
    </source>
</evidence>
<gene>
    <name evidence="9" type="ORF">LX16_1616</name>
</gene>
<accession>A0A562VDK0</accession>
<dbReference type="SMART" id="SM01043">
    <property type="entry name" value="BTAD"/>
    <property type="match status" value="1"/>
</dbReference>
<comment type="similarity">
    <text evidence="1">Belongs to the AfsR/DnrI/RedD regulatory family.</text>
</comment>
<evidence type="ECO:0000259" key="6">
    <source>
        <dbReference type="SMART" id="SM00382"/>
    </source>
</evidence>
<dbReference type="InterPro" id="IPR027417">
    <property type="entry name" value="P-loop_NTPase"/>
</dbReference>
<dbReference type="GO" id="GO:0006355">
    <property type="term" value="P:regulation of DNA-templated transcription"/>
    <property type="evidence" value="ECO:0007669"/>
    <property type="project" value="InterPro"/>
</dbReference>
<evidence type="ECO:0000256" key="3">
    <source>
        <dbReference type="ARBA" id="ARBA00023125"/>
    </source>
</evidence>
<feature type="domain" description="Bacterial transcriptional activator" evidence="8">
    <location>
        <begin position="102"/>
        <end position="241"/>
    </location>
</feature>
<dbReference type="InterPro" id="IPR051677">
    <property type="entry name" value="AfsR-DnrI-RedD_regulator"/>
</dbReference>
<feature type="domain" description="AAA+ ATPase" evidence="6">
    <location>
        <begin position="289"/>
        <end position="430"/>
    </location>
</feature>
<dbReference type="EMBL" id="VLLL01000005">
    <property type="protein sequence ID" value="TWJ15897.1"/>
    <property type="molecule type" value="Genomic_DNA"/>
</dbReference>
<keyword evidence="2" id="KW-0805">Transcription regulation</keyword>
<feature type="domain" description="OmpR/PhoB-type" evidence="7">
    <location>
        <begin position="19"/>
        <end position="95"/>
    </location>
</feature>
<dbReference type="PANTHER" id="PTHR35807:SF1">
    <property type="entry name" value="TRANSCRIPTIONAL REGULATOR REDD"/>
    <property type="match status" value="1"/>
</dbReference>
<name>A0A562VDK0_9ACTN</name>
<evidence type="ECO:0000256" key="4">
    <source>
        <dbReference type="ARBA" id="ARBA00023163"/>
    </source>
</evidence>